<dbReference type="EMBL" id="KE384725">
    <property type="protein sequence ID" value="KJK81566.1"/>
    <property type="molecule type" value="Genomic_DNA"/>
</dbReference>
<feature type="compositionally biased region" description="Basic and acidic residues" evidence="1">
    <location>
        <begin position="41"/>
        <end position="63"/>
    </location>
</feature>
<evidence type="ECO:0000313" key="2">
    <source>
        <dbReference type="EMBL" id="KJK81566.1"/>
    </source>
</evidence>
<feature type="compositionally biased region" description="Basic and acidic residues" evidence="1">
    <location>
        <begin position="80"/>
        <end position="128"/>
    </location>
</feature>
<sequence>MVEEEKGDEEWTDAEMHSQKLEPEAGRQPDKRQKHRGRRVHQVEERNEERRRAKQRIRVERGGRMNGMVGVVLDPGPRTKNQEPRTKKPGGPKDPRAKDGLVGWDHEPGSENREEEGRRMGEMGRHGGDGGWGRVEEGDESEDWSHRRARDDAREARASASRPTAGKREQSRARQSKVKSMPGASQESRVKKSQELEARDQRAEARATGPQPDVNRFASPNQEKMAWSCLRRRSMDSAVLWQPSID</sequence>
<protein>
    <submittedName>
        <fullName evidence="2">Uncharacterized protein</fullName>
    </submittedName>
</protein>
<feature type="compositionally biased region" description="Basic and acidic residues" evidence="1">
    <location>
        <begin position="14"/>
        <end position="31"/>
    </location>
</feature>
<keyword evidence="3" id="KW-1185">Reference proteome</keyword>
<feature type="compositionally biased region" description="Basic and acidic residues" evidence="1">
    <location>
        <begin position="188"/>
        <end position="205"/>
    </location>
</feature>
<name>A0A0D9P661_METAN</name>
<reference evidence="3" key="1">
    <citation type="journal article" date="2014" name="BMC Genomics">
        <title>The genome sequence of the biocontrol fungus Metarhizium anisopliae and comparative genomics of Metarhizium species.</title>
        <authorList>
            <person name="Pattemore J.A."/>
            <person name="Hane J.K."/>
            <person name="Williams A.H."/>
            <person name="Wilson B.A."/>
            <person name="Stodart B.J."/>
            <person name="Ash G.J."/>
        </authorList>
    </citation>
    <scope>NUCLEOTIDE SEQUENCE [LARGE SCALE GENOMIC DNA]</scope>
    <source>
        <strain evidence="3">BRIP 53293</strain>
    </source>
</reference>
<proteinExistence type="predicted"/>
<accession>A0A0D9P661</accession>
<organism evidence="2 3">
    <name type="scientific">Metarhizium anisopliae BRIP 53293</name>
    <dbReference type="NCBI Taxonomy" id="1291518"/>
    <lineage>
        <taxon>Eukaryota</taxon>
        <taxon>Fungi</taxon>
        <taxon>Dikarya</taxon>
        <taxon>Ascomycota</taxon>
        <taxon>Pezizomycotina</taxon>
        <taxon>Sordariomycetes</taxon>
        <taxon>Hypocreomycetidae</taxon>
        <taxon>Hypocreales</taxon>
        <taxon>Clavicipitaceae</taxon>
        <taxon>Metarhizium</taxon>
    </lineage>
</organism>
<gene>
    <name evidence="2" type="ORF">H634G_02826</name>
</gene>
<evidence type="ECO:0000256" key="1">
    <source>
        <dbReference type="SAM" id="MobiDB-lite"/>
    </source>
</evidence>
<dbReference type="Proteomes" id="UP000054544">
    <property type="component" value="Unassembled WGS sequence"/>
</dbReference>
<feature type="compositionally biased region" description="Basic and acidic residues" evidence="1">
    <location>
        <begin position="143"/>
        <end position="157"/>
    </location>
</feature>
<dbReference type="AlphaFoldDB" id="A0A0D9P661"/>
<feature type="compositionally biased region" description="Acidic residues" evidence="1">
    <location>
        <begin position="1"/>
        <end position="13"/>
    </location>
</feature>
<feature type="region of interest" description="Disordered" evidence="1">
    <location>
        <begin position="1"/>
        <end position="221"/>
    </location>
</feature>
<evidence type="ECO:0000313" key="3">
    <source>
        <dbReference type="Proteomes" id="UP000054544"/>
    </source>
</evidence>